<sequence>MAYCTKNTLFVRNLSPQVSEAVLRETFGKCDVVERVLFRSYPGRATEYFAQIDFRTSAGVTEGHKLSGTSILGVTCEVSVMDPGSKAMMKQVWERREQQLLPPGEEAPHPSEPQGVQAEYIRRFKEVAEDKRLRTVHIAGLTEEASEEGLRILLKSFGDVEALRLDVDEEGKRFALVEFQDRKVAYACKTHQQFLVDGNVLVFTEAKTLVDTKSFAEQSVHFTTPIFDASTMRAVLAYQCHLNPKLAKARAAAAEIMNEPVPPETEAILKQAEEATQEPEPVQWPGRSEKDVTQWPWRPTTPAKDRSRHRSSRSREQKRQHEGGRRRRRSRVGRRRHRGAEGGRRRAREAQEQAGGGNDAIDLDDPEVAMVPNTEMLVLGESSSYSEFSQSPAREGKQTAAPMEPPPALEPECHEIPSLPSPARSIADSLAEEAEESSGMADVAGGEAIEEAESVAQFVPPGCGAAALASAEASQAGQAAETPAVGGVQRAESRSGDGAAAPDGESEARAATSGGARAELSDAPRAEGATAEVDCLTLGGSRASSSRARPDLTPSRWECSKCGEVNKPSRTQCNNCSMNAPWVKEEEPVEDVDARSTTSEASPSPVRSLGDTPPSPARSVADSPARSVSVAASGSARSVVDSPRSPARSVGSSAGAGGDLVDLAEIASDKGDEECQWEADRVRGEVADARARIFHDDDS</sequence>
<dbReference type="GO" id="GO:0003723">
    <property type="term" value="F:RNA binding"/>
    <property type="evidence" value="ECO:0007669"/>
    <property type="project" value="UniProtKB-UniRule"/>
</dbReference>
<dbReference type="SUPFAM" id="SSF54928">
    <property type="entry name" value="RNA-binding domain, RBD"/>
    <property type="match status" value="2"/>
</dbReference>
<feature type="compositionally biased region" description="Polar residues" evidence="6">
    <location>
        <begin position="568"/>
        <end position="578"/>
    </location>
</feature>
<dbReference type="CDD" id="cd00590">
    <property type="entry name" value="RRM_SF"/>
    <property type="match status" value="2"/>
</dbReference>
<keyword evidence="4" id="KW-0694">RNA-binding</keyword>
<feature type="compositionally biased region" description="Basic residues" evidence="6">
    <location>
        <begin position="324"/>
        <end position="338"/>
    </location>
</feature>
<feature type="region of interest" description="Disordered" evidence="6">
    <location>
        <begin position="273"/>
        <end position="448"/>
    </location>
</feature>
<evidence type="ECO:0000259" key="7">
    <source>
        <dbReference type="PROSITE" id="PS50102"/>
    </source>
</evidence>
<feature type="compositionally biased region" description="Low complexity" evidence="6">
    <location>
        <begin position="382"/>
        <end position="391"/>
    </location>
</feature>
<gene>
    <name evidence="9" type="ORF">PBAH0796_LOCUS20883</name>
</gene>
<accession>A0A7S0FP89</accession>
<dbReference type="Gene3D" id="3.30.70.330">
    <property type="match status" value="2"/>
</dbReference>
<evidence type="ECO:0000256" key="3">
    <source>
        <dbReference type="ARBA" id="ARBA00022833"/>
    </source>
</evidence>
<dbReference type="EMBL" id="HBEG01034169">
    <property type="protein sequence ID" value="CAD8372464.1"/>
    <property type="molecule type" value="Transcribed_RNA"/>
</dbReference>
<feature type="compositionally biased region" description="Basic and acidic residues" evidence="6">
    <location>
        <begin position="339"/>
        <end position="351"/>
    </location>
</feature>
<evidence type="ECO:0000256" key="4">
    <source>
        <dbReference type="PROSITE-ProRule" id="PRU00176"/>
    </source>
</evidence>
<evidence type="ECO:0008006" key="10">
    <source>
        <dbReference type="Google" id="ProtNLM"/>
    </source>
</evidence>
<dbReference type="PROSITE" id="PS01358">
    <property type="entry name" value="ZF_RANBP2_1"/>
    <property type="match status" value="1"/>
</dbReference>
<feature type="domain" description="RanBP2-type" evidence="8">
    <location>
        <begin position="553"/>
        <end position="582"/>
    </location>
</feature>
<dbReference type="PROSITE" id="PS50102">
    <property type="entry name" value="RRM"/>
    <property type="match status" value="1"/>
</dbReference>
<evidence type="ECO:0000259" key="8">
    <source>
        <dbReference type="PROSITE" id="PS50199"/>
    </source>
</evidence>
<keyword evidence="1" id="KW-0479">Metal-binding</keyword>
<evidence type="ECO:0000256" key="2">
    <source>
        <dbReference type="ARBA" id="ARBA00022771"/>
    </source>
</evidence>
<feature type="region of interest" description="Disordered" evidence="6">
    <location>
        <begin position="470"/>
        <end position="659"/>
    </location>
</feature>
<dbReference type="InterPro" id="IPR012677">
    <property type="entry name" value="Nucleotide-bd_a/b_plait_sf"/>
</dbReference>
<feature type="compositionally biased region" description="Basic and acidic residues" evidence="6">
    <location>
        <begin position="313"/>
        <end position="323"/>
    </location>
</feature>
<name>A0A7S0FP89_9DINO</name>
<feature type="compositionally biased region" description="Low complexity" evidence="6">
    <location>
        <begin position="470"/>
        <end position="481"/>
    </location>
</feature>
<organism evidence="9">
    <name type="scientific">Pyrodinium bahamense</name>
    <dbReference type="NCBI Taxonomy" id="73915"/>
    <lineage>
        <taxon>Eukaryota</taxon>
        <taxon>Sar</taxon>
        <taxon>Alveolata</taxon>
        <taxon>Dinophyceae</taxon>
        <taxon>Gonyaulacales</taxon>
        <taxon>Pyrocystaceae</taxon>
        <taxon>Pyrodinium</taxon>
    </lineage>
</organism>
<dbReference type="SMART" id="SM00360">
    <property type="entry name" value="RRM"/>
    <property type="match status" value="2"/>
</dbReference>
<proteinExistence type="predicted"/>
<dbReference type="InterPro" id="IPR000504">
    <property type="entry name" value="RRM_dom"/>
</dbReference>
<protein>
    <recommendedName>
        <fullName evidence="10">RanBP2-type domain-containing protein</fullName>
    </recommendedName>
</protein>
<evidence type="ECO:0000313" key="9">
    <source>
        <dbReference type="EMBL" id="CAD8372464.1"/>
    </source>
</evidence>
<feature type="compositionally biased region" description="Low complexity" evidence="6">
    <location>
        <begin position="617"/>
        <end position="653"/>
    </location>
</feature>
<evidence type="ECO:0000256" key="1">
    <source>
        <dbReference type="ARBA" id="ARBA00022723"/>
    </source>
</evidence>
<dbReference type="Pfam" id="PF00076">
    <property type="entry name" value="RRM_1"/>
    <property type="match status" value="1"/>
</dbReference>
<dbReference type="InterPro" id="IPR001876">
    <property type="entry name" value="Znf_RanBP2"/>
</dbReference>
<dbReference type="AlphaFoldDB" id="A0A7S0FP89"/>
<dbReference type="PROSITE" id="PS50199">
    <property type="entry name" value="ZF_RANBP2_2"/>
    <property type="match status" value="1"/>
</dbReference>
<keyword evidence="2 5" id="KW-0863">Zinc-finger</keyword>
<feature type="domain" description="RRM" evidence="7">
    <location>
        <begin position="134"/>
        <end position="208"/>
    </location>
</feature>
<evidence type="ECO:0000256" key="5">
    <source>
        <dbReference type="PROSITE-ProRule" id="PRU00322"/>
    </source>
</evidence>
<dbReference type="InterPro" id="IPR035979">
    <property type="entry name" value="RBD_domain_sf"/>
</dbReference>
<evidence type="ECO:0000256" key="6">
    <source>
        <dbReference type="SAM" id="MobiDB-lite"/>
    </source>
</evidence>
<keyword evidence="3" id="KW-0862">Zinc</keyword>
<dbReference type="GO" id="GO:0008270">
    <property type="term" value="F:zinc ion binding"/>
    <property type="evidence" value="ECO:0007669"/>
    <property type="project" value="UniProtKB-KW"/>
</dbReference>
<dbReference type="Gene3D" id="4.10.1060.10">
    <property type="entry name" value="Zinc finger, RanBP2-type"/>
    <property type="match status" value="1"/>
</dbReference>
<reference evidence="9" key="1">
    <citation type="submission" date="2021-01" db="EMBL/GenBank/DDBJ databases">
        <authorList>
            <person name="Corre E."/>
            <person name="Pelletier E."/>
            <person name="Niang G."/>
            <person name="Scheremetjew M."/>
            <person name="Finn R."/>
            <person name="Kale V."/>
            <person name="Holt S."/>
            <person name="Cochrane G."/>
            <person name="Meng A."/>
            <person name="Brown T."/>
            <person name="Cohen L."/>
        </authorList>
    </citation>
    <scope>NUCLEOTIDE SEQUENCE</scope>
    <source>
        <strain evidence="9">Pbaha01</strain>
    </source>
</reference>